<dbReference type="AlphaFoldDB" id="A0A2I0TDA4"/>
<evidence type="ECO:0000313" key="2">
    <source>
        <dbReference type="Proteomes" id="UP000233556"/>
    </source>
</evidence>
<reference evidence="2" key="2">
    <citation type="submission" date="2017-12" db="EMBL/GenBank/DDBJ databases">
        <title>Genome sequence of the Bar-tailed Godwit (Limosa lapponica baueri).</title>
        <authorList>
            <person name="Lima N.C.B."/>
            <person name="Parody-Merino A.M."/>
            <person name="Battley P.F."/>
            <person name="Fidler A.E."/>
            <person name="Prosdocimi F."/>
        </authorList>
    </citation>
    <scope>NUCLEOTIDE SEQUENCE [LARGE SCALE GENOMIC DNA]</scope>
</reference>
<sequence>MAAPLRDRLSFLSRLPVLLRATADDDVPCPGYLLEEIASMGSSPGPCGSLQGFGFSGEKSGSGKFCPRLVLPLTPCGSPALYCPACTL</sequence>
<proteinExistence type="predicted"/>
<gene>
    <name evidence="1" type="ORF">llap_17945</name>
</gene>
<accession>A0A2I0TDA4</accession>
<dbReference type="Gene3D" id="1.25.40.90">
    <property type="match status" value="1"/>
</dbReference>
<dbReference type="EMBL" id="KZ512332">
    <property type="protein sequence ID" value="PKU31752.1"/>
    <property type="molecule type" value="Genomic_DNA"/>
</dbReference>
<dbReference type="InterPro" id="IPR008942">
    <property type="entry name" value="ENTH_VHS"/>
</dbReference>
<name>A0A2I0TDA4_LIMLA</name>
<dbReference type="OrthoDB" id="118154at2759"/>
<protein>
    <submittedName>
        <fullName evidence="1">Ap-4 complex accessory subunit tepsin</fullName>
    </submittedName>
</protein>
<organism evidence="1 2">
    <name type="scientific">Limosa lapponica baueri</name>
    <dbReference type="NCBI Taxonomy" id="1758121"/>
    <lineage>
        <taxon>Eukaryota</taxon>
        <taxon>Metazoa</taxon>
        <taxon>Chordata</taxon>
        <taxon>Craniata</taxon>
        <taxon>Vertebrata</taxon>
        <taxon>Euteleostomi</taxon>
        <taxon>Archelosauria</taxon>
        <taxon>Archosauria</taxon>
        <taxon>Dinosauria</taxon>
        <taxon>Saurischia</taxon>
        <taxon>Theropoda</taxon>
        <taxon>Coelurosauria</taxon>
        <taxon>Aves</taxon>
        <taxon>Neognathae</taxon>
        <taxon>Neoaves</taxon>
        <taxon>Charadriiformes</taxon>
        <taxon>Scolopacidae</taxon>
        <taxon>Limosa</taxon>
    </lineage>
</organism>
<keyword evidence="2" id="KW-1185">Reference proteome</keyword>
<dbReference type="Proteomes" id="UP000233556">
    <property type="component" value="Unassembled WGS sequence"/>
</dbReference>
<reference evidence="2" key="1">
    <citation type="submission" date="2017-11" db="EMBL/GenBank/DDBJ databases">
        <authorList>
            <person name="Lima N.C."/>
            <person name="Parody-Merino A.M."/>
            <person name="Battley P.F."/>
            <person name="Fidler A.E."/>
            <person name="Prosdocimi F."/>
        </authorList>
    </citation>
    <scope>NUCLEOTIDE SEQUENCE [LARGE SCALE GENOMIC DNA]</scope>
</reference>
<evidence type="ECO:0000313" key="1">
    <source>
        <dbReference type="EMBL" id="PKU31752.1"/>
    </source>
</evidence>